<dbReference type="OrthoDB" id="5864054at2759"/>
<comment type="similarity">
    <text evidence="2">Belongs to the G-protein coupled receptor 1 family.</text>
</comment>
<keyword evidence="3" id="KW-1003">Cell membrane</keyword>
<name>A0A8J2RQ28_9CRUS</name>
<dbReference type="InterPro" id="IPR017452">
    <property type="entry name" value="GPCR_Rhodpsn_7TM"/>
</dbReference>
<dbReference type="Gene3D" id="1.20.1070.10">
    <property type="entry name" value="Rhodopsin 7-helix transmembrane proteins"/>
    <property type="match status" value="1"/>
</dbReference>
<feature type="transmembrane region" description="Helical" evidence="11">
    <location>
        <begin position="63"/>
        <end position="85"/>
    </location>
</feature>
<keyword evidence="14" id="KW-1185">Reference proteome</keyword>
<dbReference type="SUPFAM" id="SSF81321">
    <property type="entry name" value="Family A G protein-coupled receptor-like"/>
    <property type="match status" value="1"/>
</dbReference>
<evidence type="ECO:0000256" key="7">
    <source>
        <dbReference type="ARBA" id="ARBA00023136"/>
    </source>
</evidence>
<dbReference type="GO" id="GO:0001973">
    <property type="term" value="P:G protein-coupled adenosine receptor signaling pathway"/>
    <property type="evidence" value="ECO:0007669"/>
    <property type="project" value="TreeGrafter"/>
</dbReference>
<proteinExistence type="inferred from homology"/>
<dbReference type="GO" id="GO:0004930">
    <property type="term" value="F:G protein-coupled receptor activity"/>
    <property type="evidence" value="ECO:0007669"/>
    <property type="project" value="UniProtKB-KW"/>
</dbReference>
<keyword evidence="7 11" id="KW-0472">Membrane</keyword>
<evidence type="ECO:0000256" key="6">
    <source>
        <dbReference type="ARBA" id="ARBA00023040"/>
    </source>
</evidence>
<feature type="transmembrane region" description="Helical" evidence="11">
    <location>
        <begin position="24"/>
        <end position="51"/>
    </location>
</feature>
<keyword evidence="4 11" id="KW-0812">Transmembrane</keyword>
<evidence type="ECO:0000256" key="2">
    <source>
        <dbReference type="ARBA" id="ARBA00010663"/>
    </source>
</evidence>
<dbReference type="PANTHER" id="PTHR24246">
    <property type="entry name" value="OLFACTORY RECEPTOR AND ADENOSINE RECEPTOR"/>
    <property type="match status" value="1"/>
</dbReference>
<comment type="subcellular location">
    <subcellularLocation>
        <location evidence="1">Cell membrane</location>
        <topology evidence="1">Multi-pass membrane protein</topology>
    </subcellularLocation>
</comment>
<dbReference type="GO" id="GO:0005886">
    <property type="term" value="C:plasma membrane"/>
    <property type="evidence" value="ECO:0007669"/>
    <property type="project" value="UniProtKB-SubCell"/>
</dbReference>
<evidence type="ECO:0000256" key="9">
    <source>
        <dbReference type="ARBA" id="ARBA00023180"/>
    </source>
</evidence>
<keyword evidence="9" id="KW-0325">Glycoprotein</keyword>
<dbReference type="PANTHER" id="PTHR24246:SF27">
    <property type="entry name" value="ADENOSINE RECEPTOR, ISOFORM A"/>
    <property type="match status" value="1"/>
</dbReference>
<reference evidence="13" key="1">
    <citation type="submission" date="2021-11" db="EMBL/GenBank/DDBJ databases">
        <authorList>
            <person name="Schell T."/>
        </authorList>
    </citation>
    <scope>NUCLEOTIDE SEQUENCE</scope>
    <source>
        <strain evidence="13">M5</strain>
    </source>
</reference>
<dbReference type="GO" id="GO:0007189">
    <property type="term" value="P:adenylate cyclase-activating G protein-coupled receptor signaling pathway"/>
    <property type="evidence" value="ECO:0007669"/>
    <property type="project" value="TreeGrafter"/>
</dbReference>
<evidence type="ECO:0000256" key="5">
    <source>
        <dbReference type="ARBA" id="ARBA00022989"/>
    </source>
</evidence>
<evidence type="ECO:0000256" key="11">
    <source>
        <dbReference type="SAM" id="Phobius"/>
    </source>
</evidence>
<keyword evidence="6" id="KW-0297">G-protein coupled receptor</keyword>
<evidence type="ECO:0000256" key="1">
    <source>
        <dbReference type="ARBA" id="ARBA00004651"/>
    </source>
</evidence>
<feature type="domain" description="G-protein coupled receptors family 1 profile" evidence="12">
    <location>
        <begin position="42"/>
        <end position="315"/>
    </location>
</feature>
<keyword evidence="10" id="KW-0807">Transducer</keyword>
<dbReference type="AlphaFoldDB" id="A0A8J2RQ28"/>
<keyword evidence="8" id="KW-0675">Receptor</keyword>
<evidence type="ECO:0000256" key="3">
    <source>
        <dbReference type="ARBA" id="ARBA00022475"/>
    </source>
</evidence>
<organism evidence="13 14">
    <name type="scientific">Daphnia galeata</name>
    <dbReference type="NCBI Taxonomy" id="27404"/>
    <lineage>
        <taxon>Eukaryota</taxon>
        <taxon>Metazoa</taxon>
        <taxon>Ecdysozoa</taxon>
        <taxon>Arthropoda</taxon>
        <taxon>Crustacea</taxon>
        <taxon>Branchiopoda</taxon>
        <taxon>Diplostraca</taxon>
        <taxon>Cladocera</taxon>
        <taxon>Anomopoda</taxon>
        <taxon>Daphniidae</taxon>
        <taxon>Daphnia</taxon>
    </lineage>
</organism>
<dbReference type="Pfam" id="PF00001">
    <property type="entry name" value="7tm_1"/>
    <property type="match status" value="1"/>
</dbReference>
<dbReference type="PROSITE" id="PS50262">
    <property type="entry name" value="G_PROTEIN_RECEP_F1_2"/>
    <property type="match status" value="1"/>
</dbReference>
<evidence type="ECO:0000313" key="13">
    <source>
        <dbReference type="EMBL" id="CAH0107434.1"/>
    </source>
</evidence>
<evidence type="ECO:0000256" key="10">
    <source>
        <dbReference type="ARBA" id="ARBA00023224"/>
    </source>
</evidence>
<gene>
    <name evidence="13" type="ORF">DGAL_LOCUS10731</name>
</gene>
<feature type="transmembrane region" description="Helical" evidence="11">
    <location>
        <begin position="178"/>
        <end position="196"/>
    </location>
</feature>
<dbReference type="EMBL" id="CAKKLH010000273">
    <property type="protein sequence ID" value="CAH0107434.1"/>
    <property type="molecule type" value="Genomic_DNA"/>
</dbReference>
<feature type="transmembrane region" description="Helical" evidence="11">
    <location>
        <begin position="298"/>
        <end position="317"/>
    </location>
</feature>
<feature type="transmembrane region" description="Helical" evidence="11">
    <location>
        <begin position="253"/>
        <end position="278"/>
    </location>
</feature>
<sequence>MNNSSSIEEVVVTENGEVYNPIEIGIVSLILKIVCCSIGIPLNISIAVAITRLRRMHRKPRNFFLLAIILSYLSFFIDSIIQLLYWGLHPDVSLCHAYVATIFVPQGLLLINMLLALIDRYLAINHPLLHREKMTKRLACCLVVTCWILTTFLFKFMYIVGLDILRCEILLLQVKTATILFIILFGSCTAMNIVIYRQTKILLRESRTVEATRDEGTRVSNDSDTTNNQHSTVVSPMSIHVGRKKLGQLEMEATHTLVISMTSLCVMPFLNFVFMATFFACRLVFGQLECSNLNGMGYLIKEISLIPAIYGPIIFLVRNKELRAAWTCQIIR</sequence>
<feature type="transmembrane region" description="Helical" evidence="11">
    <location>
        <begin position="138"/>
        <end position="158"/>
    </location>
</feature>
<evidence type="ECO:0000256" key="8">
    <source>
        <dbReference type="ARBA" id="ARBA00023170"/>
    </source>
</evidence>
<dbReference type="Proteomes" id="UP000789390">
    <property type="component" value="Unassembled WGS sequence"/>
</dbReference>
<accession>A0A8J2RQ28</accession>
<dbReference type="InterPro" id="IPR000276">
    <property type="entry name" value="GPCR_Rhodpsn"/>
</dbReference>
<evidence type="ECO:0000313" key="14">
    <source>
        <dbReference type="Proteomes" id="UP000789390"/>
    </source>
</evidence>
<comment type="caution">
    <text evidence="13">The sequence shown here is derived from an EMBL/GenBank/DDBJ whole genome shotgun (WGS) entry which is preliminary data.</text>
</comment>
<protein>
    <recommendedName>
        <fullName evidence="12">G-protein coupled receptors family 1 profile domain-containing protein</fullName>
    </recommendedName>
</protein>
<feature type="transmembrane region" description="Helical" evidence="11">
    <location>
        <begin position="97"/>
        <end position="118"/>
    </location>
</feature>
<evidence type="ECO:0000259" key="12">
    <source>
        <dbReference type="PROSITE" id="PS50262"/>
    </source>
</evidence>
<evidence type="ECO:0000256" key="4">
    <source>
        <dbReference type="ARBA" id="ARBA00022692"/>
    </source>
</evidence>
<keyword evidence="5 11" id="KW-1133">Transmembrane helix</keyword>